<dbReference type="EMBL" id="CP059066">
    <property type="protein sequence ID" value="QSQ10620.1"/>
    <property type="molecule type" value="Genomic_DNA"/>
</dbReference>
<dbReference type="AlphaFoldDB" id="A0A8A0RSV9"/>
<dbReference type="KEGG" id="kme:H0A61_03030"/>
<organism evidence="1 2">
    <name type="scientific">Koleobacter methoxysyntrophicus</name>
    <dbReference type="NCBI Taxonomy" id="2751313"/>
    <lineage>
        <taxon>Bacteria</taxon>
        <taxon>Bacillati</taxon>
        <taxon>Bacillota</taxon>
        <taxon>Clostridia</taxon>
        <taxon>Koleobacterales</taxon>
        <taxon>Koleobacteraceae</taxon>
        <taxon>Koleobacter</taxon>
    </lineage>
</organism>
<reference evidence="1" key="1">
    <citation type="submission" date="2020-07" db="EMBL/GenBank/DDBJ databases">
        <title>Koleobacter methoxysyntrophicus gen. nov., sp. nov., a novel anaerobic bacterium isolated from deep subsurface oil field and proposal of Koleobacterales ord. nov. in the phylum Firmicutes.</title>
        <authorList>
            <person name="Sakamoto S."/>
            <person name="Tamaki H."/>
        </authorList>
    </citation>
    <scope>NUCLEOTIDE SEQUENCE</scope>
    <source>
        <strain evidence="1">NRmbB1</strain>
    </source>
</reference>
<sequence length="179" mass="20803">MGQSVLMTEEEKEEFIKRAEFLYCSAVQMTNDAEQLINLLKRDHTADYNPGIPGAELTELEDGWLVVFPGRPVNVGALRRHPALLKNEERKLTAKIAYHLYKKNLWNTLNPQMAEVHIKIIHDIDSYWDPDNFPVSQVINAVKNTRLIKDDNWKNISYKVTGDIDKNNPRIEVRIKYIE</sequence>
<keyword evidence="2" id="KW-1185">Reference proteome</keyword>
<accession>A0A8A0RSV9</accession>
<gene>
    <name evidence="1" type="ORF">H0A61_03030</name>
</gene>
<protein>
    <submittedName>
        <fullName evidence="1">Uncharacterized protein</fullName>
    </submittedName>
</protein>
<proteinExistence type="predicted"/>
<dbReference type="Proteomes" id="UP000662904">
    <property type="component" value="Chromosome"/>
</dbReference>
<name>A0A8A0RSV9_9FIRM</name>
<evidence type="ECO:0000313" key="2">
    <source>
        <dbReference type="Proteomes" id="UP000662904"/>
    </source>
</evidence>
<evidence type="ECO:0000313" key="1">
    <source>
        <dbReference type="EMBL" id="QSQ10620.1"/>
    </source>
</evidence>